<protein>
    <submittedName>
        <fullName evidence="1">Uncharacterized protein</fullName>
    </submittedName>
</protein>
<gene>
    <name evidence="1" type="ORF">RCOM_0562680</name>
</gene>
<organism evidence="1 2">
    <name type="scientific">Ricinus communis</name>
    <name type="common">Castor bean</name>
    <dbReference type="NCBI Taxonomy" id="3988"/>
    <lineage>
        <taxon>Eukaryota</taxon>
        <taxon>Viridiplantae</taxon>
        <taxon>Streptophyta</taxon>
        <taxon>Embryophyta</taxon>
        <taxon>Tracheophyta</taxon>
        <taxon>Spermatophyta</taxon>
        <taxon>Magnoliopsida</taxon>
        <taxon>eudicotyledons</taxon>
        <taxon>Gunneridae</taxon>
        <taxon>Pentapetalae</taxon>
        <taxon>rosids</taxon>
        <taxon>fabids</taxon>
        <taxon>Malpighiales</taxon>
        <taxon>Euphorbiaceae</taxon>
        <taxon>Acalyphoideae</taxon>
        <taxon>Acalypheae</taxon>
        <taxon>Ricinus</taxon>
    </lineage>
</organism>
<reference evidence="2" key="1">
    <citation type="journal article" date="2010" name="Nat. Biotechnol.">
        <title>Draft genome sequence of the oilseed species Ricinus communis.</title>
        <authorList>
            <person name="Chan A.P."/>
            <person name="Crabtree J."/>
            <person name="Zhao Q."/>
            <person name="Lorenzi H."/>
            <person name="Orvis J."/>
            <person name="Puiu D."/>
            <person name="Melake-Berhan A."/>
            <person name="Jones K.M."/>
            <person name="Redman J."/>
            <person name="Chen G."/>
            <person name="Cahoon E.B."/>
            <person name="Gedil M."/>
            <person name="Stanke M."/>
            <person name="Haas B.J."/>
            <person name="Wortman J.R."/>
            <person name="Fraser-Liggett C.M."/>
            <person name="Ravel J."/>
            <person name="Rabinowicz P.D."/>
        </authorList>
    </citation>
    <scope>NUCLEOTIDE SEQUENCE [LARGE SCALE GENOMIC DNA]</scope>
    <source>
        <strain evidence="2">cv. Hale</strain>
    </source>
</reference>
<proteinExistence type="predicted"/>
<accession>B9S2V5</accession>
<evidence type="ECO:0000313" key="2">
    <source>
        <dbReference type="Proteomes" id="UP000008311"/>
    </source>
</evidence>
<evidence type="ECO:0000313" key="1">
    <source>
        <dbReference type="EMBL" id="EEF42110.1"/>
    </source>
</evidence>
<dbReference type="Proteomes" id="UP000008311">
    <property type="component" value="Unassembled WGS sequence"/>
</dbReference>
<dbReference type="AlphaFoldDB" id="B9S2V5"/>
<name>B9S2V5_RICCO</name>
<dbReference type="InParanoid" id="B9S2V5"/>
<keyword evidence="2" id="KW-1185">Reference proteome</keyword>
<sequence length="127" mass="13795">MGIRRLDYHIKVRQAKSHILGSKLAESLTPIKLSNSNLLAASVRNGHPAVKQQQMLAAISLVKPNPMKEVSSKIHEFEAASKKYAKVSPAVLASIACVIMGSSVRRPVAAHDKFSDDILCRNRAPGQ</sequence>
<dbReference type="EMBL" id="EQ973853">
    <property type="protein sequence ID" value="EEF42110.1"/>
    <property type="molecule type" value="Genomic_DNA"/>
</dbReference>